<dbReference type="GO" id="GO:0006508">
    <property type="term" value="P:proteolysis"/>
    <property type="evidence" value="ECO:0007669"/>
    <property type="project" value="UniProtKB-KW"/>
</dbReference>
<dbReference type="STRING" id="3847.A0A0R0JP77"/>
<dbReference type="InParanoid" id="A0A0R0JP77"/>
<dbReference type="PANTHER" id="PTHR45980:SF9">
    <property type="entry name" value="PROTEASE DO-LIKE 10, MITOCHONDRIAL-RELATED"/>
    <property type="match status" value="1"/>
</dbReference>
<keyword evidence="7" id="KW-1185">Reference proteome</keyword>
<dbReference type="PANTHER" id="PTHR45980">
    <property type="match status" value="1"/>
</dbReference>
<dbReference type="EMBL" id="CM000838">
    <property type="protein sequence ID" value="KRH56496.1"/>
    <property type="molecule type" value="Genomic_DNA"/>
</dbReference>
<keyword evidence="1" id="KW-0645">Protease</keyword>
<feature type="domain" description="Protease Do-like PDZ" evidence="4">
    <location>
        <begin position="73"/>
        <end position="119"/>
    </location>
</feature>
<evidence type="ECO:0000256" key="1">
    <source>
        <dbReference type="ARBA" id="ARBA00022670"/>
    </source>
</evidence>
<dbReference type="Gene3D" id="3.20.190.20">
    <property type="match status" value="1"/>
</dbReference>
<protein>
    <recommendedName>
        <fullName evidence="4">Protease Do-like PDZ domain-containing protein</fullName>
    </recommendedName>
</protein>
<dbReference type="Gramene" id="KRH56496">
    <property type="protein sequence ID" value="KRH56496"/>
    <property type="gene ID" value="GLYMA_05G000400"/>
</dbReference>
<dbReference type="Proteomes" id="UP000008827">
    <property type="component" value="Chromosome 5"/>
</dbReference>
<dbReference type="Pfam" id="PF17815">
    <property type="entry name" value="PDZ_3"/>
    <property type="match status" value="1"/>
</dbReference>
<dbReference type="AlphaFoldDB" id="A0A0R0JP77"/>
<name>A0A0R0JP77_SOYBN</name>
<evidence type="ECO:0000259" key="4">
    <source>
        <dbReference type="Pfam" id="PF17815"/>
    </source>
</evidence>
<keyword evidence="2" id="KW-0378">Hydrolase</keyword>
<reference evidence="6" key="2">
    <citation type="submission" date="2018-02" db="UniProtKB">
        <authorList>
            <consortium name="EnsemblPlants"/>
        </authorList>
    </citation>
    <scope>IDENTIFICATION</scope>
    <source>
        <strain evidence="6">Williams 82</strain>
    </source>
</reference>
<evidence type="ECO:0000313" key="5">
    <source>
        <dbReference type="EMBL" id="KRH56496.1"/>
    </source>
</evidence>
<dbReference type="OrthoDB" id="4217619at2759"/>
<evidence type="ECO:0000256" key="3">
    <source>
        <dbReference type="ARBA" id="ARBA00022825"/>
    </source>
</evidence>
<reference evidence="5 6" key="1">
    <citation type="journal article" date="2010" name="Nature">
        <title>Genome sequence of the palaeopolyploid soybean.</title>
        <authorList>
            <person name="Schmutz J."/>
            <person name="Cannon S.B."/>
            <person name="Schlueter J."/>
            <person name="Ma J."/>
            <person name="Mitros T."/>
            <person name="Nelson W."/>
            <person name="Hyten D.L."/>
            <person name="Song Q."/>
            <person name="Thelen J.J."/>
            <person name="Cheng J."/>
            <person name="Xu D."/>
            <person name="Hellsten U."/>
            <person name="May G.D."/>
            <person name="Yu Y."/>
            <person name="Sakurai T."/>
            <person name="Umezawa T."/>
            <person name="Bhattacharyya M.K."/>
            <person name="Sandhu D."/>
            <person name="Valliyodan B."/>
            <person name="Lindquist E."/>
            <person name="Peto M."/>
            <person name="Grant D."/>
            <person name="Shu S."/>
            <person name="Goodstein D."/>
            <person name="Barry K."/>
            <person name="Futrell-Griggs M."/>
            <person name="Abernathy B."/>
            <person name="Du J."/>
            <person name="Tian Z."/>
            <person name="Zhu L."/>
            <person name="Gill N."/>
            <person name="Joshi T."/>
            <person name="Libault M."/>
            <person name="Sethuraman A."/>
            <person name="Zhang X.-C."/>
            <person name="Shinozaki K."/>
            <person name="Nguyen H.T."/>
            <person name="Wing R.A."/>
            <person name="Cregan P."/>
            <person name="Specht J."/>
            <person name="Grimwood J."/>
            <person name="Rokhsar D."/>
            <person name="Stacey G."/>
            <person name="Shoemaker R.C."/>
            <person name="Jackson S.A."/>
        </authorList>
    </citation>
    <scope>NUCLEOTIDE SEQUENCE [LARGE SCALE GENOMIC DNA]</scope>
    <source>
        <strain evidence="6">cv. Williams 82</strain>
        <tissue evidence="5">Callus</tissue>
    </source>
</reference>
<dbReference type="OMA" id="IFHNSIY"/>
<dbReference type="GO" id="GO:0008236">
    <property type="term" value="F:serine-type peptidase activity"/>
    <property type="evidence" value="ECO:0007669"/>
    <property type="project" value="UniProtKB-KW"/>
</dbReference>
<proteinExistence type="predicted"/>
<gene>
    <name evidence="5" type="ORF">GLYMA_05G000400</name>
</gene>
<sequence>MNYAFWPMIFHNSIYFMAEYDMYTAVPFRNRERITFDHLVSMKKPNEKALVRVLRDGQEHELSSILQPIHPLVPVHQFDKLQSYYFFAGLLFIPLTRPYLHQYGEDWYNTSPRRLCERAL</sequence>
<dbReference type="InterPro" id="IPR041517">
    <property type="entry name" value="DEGP_PDZ"/>
</dbReference>
<dbReference type="InterPro" id="IPR046449">
    <property type="entry name" value="DEGP_PDZ_sf"/>
</dbReference>
<evidence type="ECO:0000313" key="6">
    <source>
        <dbReference type="EnsemblPlants" id="KRH56496"/>
    </source>
</evidence>
<organism evidence="5">
    <name type="scientific">Glycine max</name>
    <name type="common">Soybean</name>
    <name type="synonym">Glycine hispida</name>
    <dbReference type="NCBI Taxonomy" id="3847"/>
    <lineage>
        <taxon>Eukaryota</taxon>
        <taxon>Viridiplantae</taxon>
        <taxon>Streptophyta</taxon>
        <taxon>Embryophyta</taxon>
        <taxon>Tracheophyta</taxon>
        <taxon>Spermatophyta</taxon>
        <taxon>Magnoliopsida</taxon>
        <taxon>eudicotyledons</taxon>
        <taxon>Gunneridae</taxon>
        <taxon>Pentapetalae</taxon>
        <taxon>rosids</taxon>
        <taxon>fabids</taxon>
        <taxon>Fabales</taxon>
        <taxon>Fabaceae</taxon>
        <taxon>Papilionoideae</taxon>
        <taxon>50 kb inversion clade</taxon>
        <taxon>NPAAA clade</taxon>
        <taxon>indigoferoid/millettioid clade</taxon>
        <taxon>Phaseoleae</taxon>
        <taxon>Glycine</taxon>
        <taxon>Glycine subgen. Soja</taxon>
    </lineage>
</organism>
<evidence type="ECO:0000256" key="2">
    <source>
        <dbReference type="ARBA" id="ARBA00022801"/>
    </source>
</evidence>
<keyword evidence="3" id="KW-0720">Serine protease</keyword>
<reference evidence="5" key="3">
    <citation type="submission" date="2018-07" db="EMBL/GenBank/DDBJ databases">
        <title>WGS assembly of Glycine max.</title>
        <authorList>
            <person name="Schmutz J."/>
            <person name="Cannon S."/>
            <person name="Schlueter J."/>
            <person name="Ma J."/>
            <person name="Mitros T."/>
            <person name="Nelson W."/>
            <person name="Hyten D."/>
            <person name="Song Q."/>
            <person name="Thelen J."/>
            <person name="Cheng J."/>
            <person name="Xu D."/>
            <person name="Hellsten U."/>
            <person name="May G."/>
            <person name="Yu Y."/>
            <person name="Sakurai T."/>
            <person name="Umezawa T."/>
            <person name="Bhattacharyya M."/>
            <person name="Sandhu D."/>
            <person name="Valliyodan B."/>
            <person name="Lindquist E."/>
            <person name="Peto M."/>
            <person name="Grant D."/>
            <person name="Shu S."/>
            <person name="Goodstein D."/>
            <person name="Barry K."/>
            <person name="Futrell-Griggs M."/>
            <person name="Abernathy B."/>
            <person name="Du J."/>
            <person name="Tian Z."/>
            <person name="Zhu L."/>
            <person name="Gill N."/>
            <person name="Joshi T."/>
            <person name="Libault M."/>
            <person name="Sethuraman A."/>
            <person name="Zhang X."/>
            <person name="Shinozaki K."/>
            <person name="Nguyen H."/>
            <person name="Wing R."/>
            <person name="Cregan P."/>
            <person name="Specht J."/>
            <person name="Grimwood J."/>
            <person name="Rokhsar D."/>
            <person name="Stacey G."/>
            <person name="Shoemaker R."/>
            <person name="Jackson S."/>
        </authorList>
    </citation>
    <scope>NUCLEOTIDE SEQUENCE</scope>
    <source>
        <tissue evidence="5">Callus</tissue>
    </source>
</reference>
<dbReference type="SMR" id="A0A0R0JP77"/>
<dbReference type="EnsemblPlants" id="KRH56496">
    <property type="protein sequence ID" value="KRH56496"/>
    <property type="gene ID" value="GLYMA_05G000400"/>
</dbReference>
<evidence type="ECO:0000313" key="7">
    <source>
        <dbReference type="Proteomes" id="UP000008827"/>
    </source>
</evidence>
<accession>A0A0R0JP77</accession>